<feature type="chain" id="PRO_5012048029" evidence="1">
    <location>
        <begin position="21"/>
        <end position="648"/>
    </location>
</feature>
<name>A0A1M6EEX7_9BACT</name>
<dbReference type="AlphaFoldDB" id="A0A1M6EEX7"/>
<dbReference type="STRING" id="1121955.SAMN02745146_1670"/>
<reference evidence="2 3" key="1">
    <citation type="submission" date="2016-11" db="EMBL/GenBank/DDBJ databases">
        <authorList>
            <person name="Jaros S."/>
            <person name="Januszkiewicz K."/>
            <person name="Wedrychowicz H."/>
        </authorList>
    </citation>
    <scope>NUCLEOTIDE SEQUENCE [LARGE SCALE GENOMIC DNA]</scope>
    <source>
        <strain evidence="2 3">DSM 21074</strain>
    </source>
</reference>
<evidence type="ECO:0000313" key="3">
    <source>
        <dbReference type="Proteomes" id="UP000184418"/>
    </source>
</evidence>
<protein>
    <submittedName>
        <fullName evidence="2">Gliding motility-associated C-terminal domain-containing protein</fullName>
    </submittedName>
</protein>
<organism evidence="2 3">
    <name type="scientific">Hymenobacter daecheongensis DSM 21074</name>
    <dbReference type="NCBI Taxonomy" id="1121955"/>
    <lineage>
        <taxon>Bacteria</taxon>
        <taxon>Pseudomonadati</taxon>
        <taxon>Bacteroidota</taxon>
        <taxon>Cytophagia</taxon>
        <taxon>Cytophagales</taxon>
        <taxon>Hymenobacteraceae</taxon>
        <taxon>Hymenobacter</taxon>
    </lineage>
</organism>
<feature type="signal peptide" evidence="1">
    <location>
        <begin position="1"/>
        <end position="20"/>
    </location>
</feature>
<proteinExistence type="predicted"/>
<evidence type="ECO:0000313" key="2">
    <source>
        <dbReference type="EMBL" id="SHI84024.1"/>
    </source>
</evidence>
<keyword evidence="1" id="KW-0732">Signal</keyword>
<keyword evidence="3" id="KW-1185">Reference proteome</keyword>
<gene>
    <name evidence="2" type="ORF">SAMN02745146_1670</name>
</gene>
<dbReference type="Proteomes" id="UP000184418">
    <property type="component" value="Unassembled WGS sequence"/>
</dbReference>
<accession>A0A1M6EEX7</accession>
<dbReference type="Pfam" id="PF13585">
    <property type="entry name" value="CHU_C"/>
    <property type="match status" value="1"/>
</dbReference>
<dbReference type="EMBL" id="FQYN01000003">
    <property type="protein sequence ID" value="SHI84024.1"/>
    <property type="molecule type" value="Genomic_DNA"/>
</dbReference>
<evidence type="ECO:0000256" key="1">
    <source>
        <dbReference type="SAM" id="SignalP"/>
    </source>
</evidence>
<sequence length="648" mass="68678">MSLVNMLNPKLLLLPALLLAALTPGRGQGCFVNANGTREFRVYDAATRQEVTALCVGNRYRLKDVSDQLTSPQIIPPSRIYYLTGPAITCAAGTDTTTFYTPATAGPVVITQNTPNLTNPASGIIYSRTFEVLARPRPTFALLACSPGVVQVSIDYAKDSYNTYQVQVGTLTDNVPRGAAPRSYPAAAGVTSVTVTGAYTGSCASEPTAQSFTPKPAPLTPAIQRLDRQGPSFVLQFGPLQPEYTYTLQQTDAPAPDVRLSPGQTTLTLPVPAAANGCYRLLLTDACSPSLLSVPSATLCSVLLTGTSANGRNLLSWPPNGATSYVLRRDGVVLPGATSPYVDSVGIVCGVSYRYRLEATTGSGPTAGVATSEAVVLTSALRTQPVPALFVSFNARNQPELTASVPGLPTGGQLIYQRDNTLTIATTARRTTRDSTLTAPTGPVCYTVRFADACGNQSAASPAFCPVFLTAKAADPEGTRAQLAWTALGSPAPAAAVRYTVEAQLADGTWRAVSAALAALDFLDLQPAADRQVLRYRVAARAPGQPVSYSNTATVARQLKLFLPTAFSPNGDGLNDVLELKGRFLTTFRFSVVDRNGQEVFRAADRTQTWNGRIGNEQPVPGAYVWRFEATDETGLRIVQHGTITIVR</sequence>